<keyword evidence="2" id="KW-1185">Reference proteome</keyword>
<dbReference type="AlphaFoldDB" id="A0A2S5R7K6"/>
<proteinExistence type="predicted"/>
<organism evidence="1 2">
    <name type="scientific">Holospora curviuscula</name>
    <dbReference type="NCBI Taxonomy" id="1082868"/>
    <lineage>
        <taxon>Bacteria</taxon>
        <taxon>Pseudomonadati</taxon>
        <taxon>Pseudomonadota</taxon>
        <taxon>Alphaproteobacteria</taxon>
        <taxon>Holosporales</taxon>
        <taxon>Holosporaceae</taxon>
        <taxon>Holospora</taxon>
    </lineage>
</organism>
<evidence type="ECO:0000313" key="2">
    <source>
        <dbReference type="Proteomes" id="UP000239425"/>
    </source>
</evidence>
<protein>
    <submittedName>
        <fullName evidence="1">Uncharacterized protein</fullName>
    </submittedName>
</protein>
<comment type="caution">
    <text evidence="1">The sequence shown here is derived from an EMBL/GenBank/DDBJ whole genome shotgun (WGS) entry which is preliminary data.</text>
</comment>
<evidence type="ECO:0000313" key="1">
    <source>
        <dbReference type="EMBL" id="PPE03273.1"/>
    </source>
</evidence>
<dbReference type="EMBL" id="PHHC01000120">
    <property type="protein sequence ID" value="PPE03273.1"/>
    <property type="molecule type" value="Genomic_DNA"/>
</dbReference>
<gene>
    <name evidence="1" type="ORF">HCUR_01280</name>
</gene>
<name>A0A2S5R7K6_9PROT</name>
<sequence>MMVSSKIKYLLMTLIFGIFFSHAEIRATGGKSKTGKKSDVSRLAQDFIVTRTRSNGTEVQLPSLSSALFSQNFPFPLIQGVSSPHFLDVIWSPVWLQFCNIRSECCLLTEKIISEDWKEVTNFVVLKIFPYVRQKRLVEFGKALAAYICSTLNISDQRKSDQFRRDIEGSLGVSFYDFFTQDYDFDRENFSALFPTSANEAEIQREANYLKEKYKSPKFVKKTRKAMKVLLDERKNSDQELVIKKVFEEVFGDGFFLKKFPKKNNKTQNDSGTVKERKLAPFLKCIEHIVNDLRETDVKQREESFFQAIHSLKRIFPSARTAQAHTIQSSFPIMKQELETRAILGRTQKDWVNQAMKNLESVEHLLDEITQKDWFNQAMANLEQSSELTLSHFPFTPKKSILKNLESFVQQIQDRVEKICTRGFFEIKAYGKVTATARCAQDMALLKVYAHDPIIASSIAMINILARPEKFRLSALESPGQLPLRNALEIIVPSTPFARNPLNLKFVDAGLHAQRIFYEIQVTREASNLIEDALIAVFPFLQEAFMKRILESQGAKGAKEWGDQIGRAFDQVTNTHIALVQLLDSGNFLDAQTLSLQDASNIVTLQEILLNPMAEEIQQWDEMILVQKVLAALFSHTETVRISYFQKKTEDAVNTFLQAARTVLPEAQKVSNLLSEAQVTLTEDALNLIFQARNILLSLESKIPEVHFSIFSDARTTLNEFYQAVKTTCELEVKEQYIIQTLISRDCTVPVYQGKGLEVDFQNH</sequence>
<dbReference type="Proteomes" id="UP000239425">
    <property type="component" value="Unassembled WGS sequence"/>
</dbReference>
<reference evidence="1 2" key="1">
    <citation type="submission" date="2017-11" db="EMBL/GenBank/DDBJ databases">
        <title>Comparative genomic analysis of Holospora spp., intranuclear symbionts of paramecia.</title>
        <authorList>
            <person name="Garushyants S.K."/>
            <person name="Beliavskaya A."/>
            <person name="Malko D.B."/>
            <person name="Logacheva M.D."/>
            <person name="Rautian M.S."/>
            <person name="Gelfand M.S."/>
        </authorList>
    </citation>
    <scope>NUCLEOTIDE SEQUENCE [LARGE SCALE GENOMIC DNA]</scope>
    <source>
        <strain evidence="2">02AZ16</strain>
    </source>
</reference>
<accession>A0A2S5R7K6</accession>